<organism evidence="6 7">
    <name type="scientific">Escherichia coli</name>
    <dbReference type="NCBI Taxonomy" id="562"/>
    <lineage>
        <taxon>Bacteria</taxon>
        <taxon>Pseudomonadati</taxon>
        <taxon>Pseudomonadota</taxon>
        <taxon>Gammaproteobacteria</taxon>
        <taxon>Enterobacterales</taxon>
        <taxon>Enterobacteriaceae</taxon>
        <taxon>Escherichia</taxon>
    </lineage>
</organism>
<comment type="similarity">
    <text evidence="1">Belongs to the LysR transcriptional regulatory family.</text>
</comment>
<evidence type="ECO:0000256" key="4">
    <source>
        <dbReference type="ARBA" id="ARBA00023163"/>
    </source>
</evidence>
<gene>
    <name evidence="6" type="primary">yjiE_1</name>
    <name evidence="6" type="ORF">NCTC7928_04270</name>
</gene>
<keyword evidence="2" id="KW-0805">Transcription regulation</keyword>
<protein>
    <submittedName>
        <fullName evidence="6">DNA-binding transcriptional regulator</fullName>
    </submittedName>
</protein>
<dbReference type="PANTHER" id="PTHR30126:SF2">
    <property type="entry name" value="HTH-TYPE TRANSCRIPTIONAL REGULATOR YJIE"/>
    <property type="match status" value="1"/>
</dbReference>
<dbReference type="PROSITE" id="PS50931">
    <property type="entry name" value="HTH_LYSR"/>
    <property type="match status" value="1"/>
</dbReference>
<dbReference type="InterPro" id="IPR005119">
    <property type="entry name" value="LysR_subst-bd"/>
</dbReference>
<accession>A0A376LH56</accession>
<dbReference type="SUPFAM" id="SSF46785">
    <property type="entry name" value="Winged helix' DNA-binding domain"/>
    <property type="match status" value="1"/>
</dbReference>
<keyword evidence="3 6" id="KW-0238">DNA-binding</keyword>
<evidence type="ECO:0000256" key="2">
    <source>
        <dbReference type="ARBA" id="ARBA00023015"/>
    </source>
</evidence>
<dbReference type="PANTHER" id="PTHR30126">
    <property type="entry name" value="HTH-TYPE TRANSCRIPTIONAL REGULATOR"/>
    <property type="match status" value="1"/>
</dbReference>
<evidence type="ECO:0000313" key="7">
    <source>
        <dbReference type="Proteomes" id="UP000254877"/>
    </source>
</evidence>
<evidence type="ECO:0000259" key="5">
    <source>
        <dbReference type="PROSITE" id="PS50931"/>
    </source>
</evidence>
<keyword evidence="4" id="KW-0804">Transcription</keyword>
<evidence type="ECO:0000256" key="1">
    <source>
        <dbReference type="ARBA" id="ARBA00009437"/>
    </source>
</evidence>
<dbReference type="AlphaFoldDB" id="A0A376LH56"/>
<dbReference type="SUPFAM" id="SSF53850">
    <property type="entry name" value="Periplasmic binding protein-like II"/>
    <property type="match status" value="1"/>
</dbReference>
<evidence type="ECO:0000256" key="3">
    <source>
        <dbReference type="ARBA" id="ARBA00023125"/>
    </source>
</evidence>
<dbReference type="InterPro" id="IPR036390">
    <property type="entry name" value="WH_DNA-bd_sf"/>
</dbReference>
<name>A0A376LH56_ECOLX</name>
<dbReference type="Pfam" id="PF03466">
    <property type="entry name" value="LysR_substrate"/>
    <property type="match status" value="1"/>
</dbReference>
<evidence type="ECO:0000313" key="6">
    <source>
        <dbReference type="EMBL" id="STF43572.1"/>
    </source>
</evidence>
<proteinExistence type="inferred from homology"/>
<dbReference type="InterPro" id="IPR036388">
    <property type="entry name" value="WH-like_DNA-bd_sf"/>
</dbReference>
<dbReference type="GO" id="GO:0000976">
    <property type="term" value="F:transcription cis-regulatory region binding"/>
    <property type="evidence" value="ECO:0007669"/>
    <property type="project" value="TreeGrafter"/>
</dbReference>
<reference evidence="6 7" key="1">
    <citation type="submission" date="2018-06" db="EMBL/GenBank/DDBJ databases">
        <authorList>
            <consortium name="Pathogen Informatics"/>
            <person name="Doyle S."/>
        </authorList>
    </citation>
    <scope>NUCLEOTIDE SEQUENCE [LARGE SCALE GENOMIC DNA]</scope>
    <source>
        <strain evidence="6 7">NCTC7928</strain>
    </source>
</reference>
<sequence>MALEQAIGVELFNRQVTPLQLSEQGKIFHSQIRHLLQQLESNLAELRGGSDYAQRKIKIAAAHSLSLGLLPSIISQMPPLFTWAIEAIDVDEAVDKLREGQSDCIFSFHDEDLLEAPFDHIRLFESQLFPVCASDEHGEALF</sequence>
<feature type="domain" description="HTH lysR-type" evidence="5">
    <location>
        <begin position="1"/>
        <end position="22"/>
    </location>
</feature>
<dbReference type="GO" id="GO:0003700">
    <property type="term" value="F:DNA-binding transcription factor activity"/>
    <property type="evidence" value="ECO:0007669"/>
    <property type="project" value="InterPro"/>
</dbReference>
<dbReference type="InterPro" id="IPR000847">
    <property type="entry name" value="LysR_HTH_N"/>
</dbReference>
<dbReference type="NCBIfam" id="NF007488">
    <property type="entry name" value="PRK10082.1"/>
    <property type="match status" value="1"/>
</dbReference>
<dbReference type="Gene3D" id="1.10.10.10">
    <property type="entry name" value="Winged helix-like DNA-binding domain superfamily/Winged helix DNA-binding domain"/>
    <property type="match status" value="1"/>
</dbReference>
<dbReference type="Proteomes" id="UP000254877">
    <property type="component" value="Unassembled WGS sequence"/>
</dbReference>
<dbReference type="EMBL" id="UGAB01000002">
    <property type="protein sequence ID" value="STF43572.1"/>
    <property type="molecule type" value="Genomic_DNA"/>
</dbReference>